<reference evidence="2" key="1">
    <citation type="submission" date="2021-01" db="EMBL/GenBank/DDBJ databases">
        <authorList>
            <person name="Corre E."/>
            <person name="Pelletier E."/>
            <person name="Niang G."/>
            <person name="Scheremetjew M."/>
            <person name="Finn R."/>
            <person name="Kale V."/>
            <person name="Holt S."/>
            <person name="Cochrane G."/>
            <person name="Meng A."/>
            <person name="Brown T."/>
            <person name="Cohen L."/>
        </authorList>
    </citation>
    <scope>NUCLEOTIDE SEQUENCE</scope>
    <source>
        <strain evidence="2">LB1974</strain>
    </source>
</reference>
<feature type="compositionally biased region" description="Acidic residues" evidence="1">
    <location>
        <begin position="22"/>
        <end position="43"/>
    </location>
</feature>
<sequence length="108" mass="12714">MTDDEIREAFKSGQVAPKTVSDEAEDVDALMQQDGDEDLDGDDGSFLQQDPEEEGDADDVGDDDRMRTTWVMMTWRRTMIRSCRRIRLRRMMVRMLGMMIWRPMTMMR</sequence>
<organism evidence="2">
    <name type="scientific">Oxyrrhis marina</name>
    <name type="common">Dinoflagellate</name>
    <dbReference type="NCBI Taxonomy" id="2969"/>
    <lineage>
        <taxon>Eukaryota</taxon>
        <taxon>Sar</taxon>
        <taxon>Alveolata</taxon>
        <taxon>Dinophyceae</taxon>
        <taxon>Oxyrrhinales</taxon>
        <taxon>Oxyrrhinaceae</taxon>
        <taxon>Oxyrrhis</taxon>
    </lineage>
</organism>
<gene>
    <name evidence="2" type="ORF">OMAR00294_LOCUS1477</name>
</gene>
<dbReference type="AlphaFoldDB" id="A0A7S4LPF2"/>
<evidence type="ECO:0000256" key="1">
    <source>
        <dbReference type="SAM" id="MobiDB-lite"/>
    </source>
</evidence>
<accession>A0A7S4LPF2</accession>
<proteinExistence type="predicted"/>
<dbReference type="EMBL" id="HBJB01001750">
    <property type="protein sequence ID" value="CAE0841877.1"/>
    <property type="molecule type" value="Transcribed_RNA"/>
</dbReference>
<feature type="region of interest" description="Disordered" evidence="1">
    <location>
        <begin position="1"/>
        <end position="63"/>
    </location>
</feature>
<protein>
    <submittedName>
        <fullName evidence="2">Uncharacterized protein</fullName>
    </submittedName>
</protein>
<evidence type="ECO:0000313" key="2">
    <source>
        <dbReference type="EMBL" id="CAE0841877.1"/>
    </source>
</evidence>
<name>A0A7S4LPF2_OXYMA</name>
<feature type="compositionally biased region" description="Acidic residues" evidence="1">
    <location>
        <begin position="50"/>
        <end position="62"/>
    </location>
</feature>